<feature type="domain" description="DUF4954" evidence="1">
    <location>
        <begin position="44"/>
        <end position="485"/>
    </location>
</feature>
<proteinExistence type="predicted"/>
<dbReference type="InterPro" id="IPR011004">
    <property type="entry name" value="Trimer_LpxA-like_sf"/>
</dbReference>
<keyword evidence="4" id="KW-1185">Reference proteome</keyword>
<evidence type="ECO:0000259" key="2">
    <source>
        <dbReference type="Pfam" id="PF20683"/>
    </source>
</evidence>
<reference evidence="3 4" key="2">
    <citation type="submission" date="2018-09" db="EMBL/GenBank/DDBJ databases">
        <title>Genome of Sphaerochaeta halotolerans strain 4-11.</title>
        <authorList>
            <person name="Nazina T.N."/>
            <person name="Sokolova D.S."/>
        </authorList>
    </citation>
    <scope>NUCLEOTIDE SEQUENCE [LARGE SCALE GENOMIC DNA]</scope>
    <source>
        <strain evidence="3 4">4-11</strain>
    </source>
</reference>
<reference evidence="4" key="1">
    <citation type="submission" date="2018-08" db="EMBL/GenBank/DDBJ databases">
        <authorList>
            <person name="Grouzdev D.S."/>
            <person name="Krutkina M.S."/>
        </authorList>
    </citation>
    <scope>NUCLEOTIDE SEQUENCE [LARGE SCALE GENOMIC DNA]</scope>
    <source>
        <strain evidence="4">4-11</strain>
    </source>
</reference>
<gene>
    <name evidence="3" type="ORF">DYP60_00950</name>
</gene>
<protein>
    <submittedName>
        <fullName evidence="3">DUF4954 family protein</fullName>
    </submittedName>
</protein>
<dbReference type="InterPro" id="IPR049208">
    <property type="entry name" value="DUF6819"/>
</dbReference>
<dbReference type="RefSeq" id="WP_117328991.1">
    <property type="nucleotide sequence ID" value="NZ_QUWK01000001.1"/>
</dbReference>
<evidence type="ECO:0000313" key="4">
    <source>
        <dbReference type="Proteomes" id="UP000264002"/>
    </source>
</evidence>
<dbReference type="Pfam" id="PF20683">
    <property type="entry name" value="DUF6819"/>
    <property type="match status" value="1"/>
</dbReference>
<comment type="caution">
    <text evidence="3">The sequence shown here is derived from an EMBL/GenBank/DDBJ whole genome shotgun (WGS) entry which is preliminary data.</text>
</comment>
<dbReference type="Proteomes" id="UP000264002">
    <property type="component" value="Unassembled WGS sequence"/>
</dbReference>
<organism evidence="3 4">
    <name type="scientific">Sphaerochaeta halotolerans</name>
    <dbReference type="NCBI Taxonomy" id="2293840"/>
    <lineage>
        <taxon>Bacteria</taxon>
        <taxon>Pseudomonadati</taxon>
        <taxon>Spirochaetota</taxon>
        <taxon>Spirochaetia</taxon>
        <taxon>Spirochaetales</taxon>
        <taxon>Sphaerochaetaceae</taxon>
        <taxon>Sphaerochaeta</taxon>
    </lineage>
</organism>
<evidence type="ECO:0000313" key="3">
    <source>
        <dbReference type="EMBL" id="RFU96170.1"/>
    </source>
</evidence>
<feature type="domain" description="DUF6819" evidence="2">
    <location>
        <begin position="574"/>
        <end position="715"/>
    </location>
</feature>
<dbReference type="EMBL" id="QUWK01000001">
    <property type="protein sequence ID" value="RFU96170.1"/>
    <property type="molecule type" value="Genomic_DNA"/>
</dbReference>
<accession>A0A372MLY5</accession>
<name>A0A372MLY5_9SPIR</name>
<sequence length="729" mass="82934">MNDIVMVLPEVRFGYGFIPPEFLPEGKDEYYLRNIRNKKDPESYRHLKEEEIALLEENLNTSPCWDDVLVSDPFDPSLIKNSEFYGLVRIGSMARQIVSFHDFSVPVGITNSRIVSCDIGDSCAILDCSYLSHYILDHHVIIYRIGEMQTTNHAKFGSGILKDGEDPEVLTTIDIMNEAGGRAIRPFDGMLPSDAYLWGTYRDDAELMQIFETLTNKTCDTRRGYYGFVGQQSVIKSCDTVKDVWVGEGAYIKGANKLKNLRLRSTLAEPIQIGEGVELVNGIIGAGSRVFYGCKAIRFIMGDNCNLKYGARLIHSFLGDNSTVSCCELLNNLIFGGHEQHHNNSFLIASLIKGQSNMAAGANIGSNHNSRGNDGEMVAGRGFWPALSSTLKYDCKFASYVLIAKGNYPHELNIPLPFSLLSADSKEGRRVVMPAYWWMYNLYALERNSYKYRKRDKRKVIRQQIETNYLAPDTVNEILEACDLLCEWVGINYNRTRSASQERGDLINQGRSLITSKPSEVQSMQMYVWELENSNEPVEVLKTVEAYQAYQQMLRYYAVKTLSEYCIGHEITISEFQQTHDASLEPWLNIGGQLVPERRFDALRDGLKEGSITSWGEVHDAYAYWFSLYEEDRALHALATLHAILGCNAINEGQWEQVVDEVAVIRIEIENQVFKTKEKDFNNRFRFSTYRTVEERNAVLGSLDDNPFIQESKQITEQVLSQIRQVRFS</sequence>
<dbReference type="InterPro" id="IPR032533">
    <property type="entry name" value="DUF4954"/>
</dbReference>
<dbReference type="Pfam" id="PF16314">
    <property type="entry name" value="DUF4954"/>
    <property type="match status" value="1"/>
</dbReference>
<evidence type="ECO:0000259" key="1">
    <source>
        <dbReference type="Pfam" id="PF16314"/>
    </source>
</evidence>
<dbReference type="Gene3D" id="2.160.10.10">
    <property type="entry name" value="Hexapeptide repeat proteins"/>
    <property type="match status" value="1"/>
</dbReference>
<dbReference type="AlphaFoldDB" id="A0A372MLY5"/>
<dbReference type="SUPFAM" id="SSF51161">
    <property type="entry name" value="Trimeric LpxA-like enzymes"/>
    <property type="match status" value="1"/>
</dbReference>